<keyword evidence="3" id="KW-0808">Transferase</keyword>
<dbReference type="Proteomes" id="UP000002939">
    <property type="component" value="Unassembled WGS sequence"/>
</dbReference>
<reference evidence="14" key="1">
    <citation type="submission" date="2009-09" db="EMBL/GenBank/DDBJ databases">
        <authorList>
            <consortium name="The Broad Institute Genome Sequencing Platform"/>
            <person name="Ward D."/>
            <person name="Feldgarden M."/>
            <person name="Earl A."/>
            <person name="Young S.K."/>
            <person name="Zeng Q."/>
            <person name="Koehrsen M."/>
            <person name="Alvarado L."/>
            <person name="Berlin A."/>
            <person name="Bochicchio J."/>
            <person name="Borenstein D."/>
            <person name="Chapman S.B."/>
            <person name="Chen Z."/>
            <person name="Engels R."/>
            <person name="Freedman E."/>
            <person name="Gellesch M."/>
            <person name="Goldberg J."/>
            <person name="Griggs A."/>
            <person name="Gujja S."/>
            <person name="Heilman E."/>
            <person name="Heiman D."/>
            <person name="Hepburn T."/>
            <person name="Howarth C."/>
            <person name="Jen D."/>
            <person name="Larson L."/>
            <person name="Lewis B."/>
            <person name="Mehta T."/>
            <person name="Park D."/>
            <person name="Pearson M."/>
            <person name="Roberts A."/>
            <person name="Saif S."/>
            <person name="Shea T."/>
            <person name="Shenoy N."/>
            <person name="Sisk P."/>
            <person name="Stolte C."/>
            <person name="Sykes S."/>
            <person name="Thomson T."/>
            <person name="Walk T."/>
            <person name="White J."/>
            <person name="Yandava C."/>
            <person name="Sibley C.D."/>
            <person name="Field T.R."/>
            <person name="Grinwis M."/>
            <person name="Eshaghurshan C.S."/>
            <person name="Surette M.G."/>
            <person name="Haas B."/>
            <person name="Nusbaum C."/>
            <person name="Birren B."/>
        </authorList>
    </citation>
    <scope>NUCLEOTIDE SEQUENCE [LARGE SCALE GENOMIC DNA]</scope>
    <source>
        <strain evidence="14">ATCC 700633</strain>
    </source>
</reference>
<dbReference type="EMBL" id="ACRF02000018">
    <property type="protein sequence ID" value="EEW92352.1"/>
    <property type="molecule type" value="Genomic_DNA"/>
</dbReference>
<sequence length="288" mass="31477">MVLGSIEAGGTKFVCAIGNHDMEVLERVSIPTTTPEETLPKVFEFFKKYEQELEAVGVGAFGPIDSNKKSATFGYITSTPKLAWQNFDFIGELKRHLNVPINWTTDVNAAAYGEYYFGHGKDLESLVYYTFGTGVGGGAIQRGEFVGGMNFPEMGHMIVKRHPEDNAKCVCPFHSDCLEGLAAGPALQEKAGRPAFELEPTDPIWDIEAYYAAQCIYNTTLILAPEVIVLGGGVMQQTHLLKKVKQEFEKLMNGYVGYPSVDEYLQTPALGNNAATIGCLAMAKALLK</sequence>
<evidence type="ECO:0000256" key="6">
    <source>
        <dbReference type="ARBA" id="ARBA00022777"/>
    </source>
</evidence>
<dbReference type="GO" id="GO:0008865">
    <property type="term" value="F:fructokinase activity"/>
    <property type="evidence" value="ECO:0007669"/>
    <property type="project" value="UniProtKB-EC"/>
</dbReference>
<keyword evidence="10" id="KW-0119">Carbohydrate metabolism</keyword>
<keyword evidence="8" id="KW-0067">ATP-binding</keyword>
<dbReference type="InterPro" id="IPR000600">
    <property type="entry name" value="ROK"/>
</dbReference>
<evidence type="ECO:0000256" key="1">
    <source>
        <dbReference type="ARBA" id="ARBA00001946"/>
    </source>
</evidence>
<name>D0BNW7_9LACT</name>
<evidence type="ECO:0000313" key="15">
    <source>
        <dbReference type="Proteomes" id="UP000002939"/>
    </source>
</evidence>
<evidence type="ECO:0000256" key="9">
    <source>
        <dbReference type="ARBA" id="ARBA00022842"/>
    </source>
</evidence>
<comment type="similarity">
    <text evidence="2">Belongs to the ROK (NagC/XylR) family.</text>
</comment>
<proteinExistence type="inferred from homology"/>
<dbReference type="STRING" id="626369.HMPREF0446_01652"/>
<dbReference type="Gene3D" id="3.30.420.40">
    <property type="match status" value="2"/>
</dbReference>
<evidence type="ECO:0000256" key="8">
    <source>
        <dbReference type="ARBA" id="ARBA00022840"/>
    </source>
</evidence>
<evidence type="ECO:0000256" key="3">
    <source>
        <dbReference type="ARBA" id="ARBA00022679"/>
    </source>
</evidence>
<dbReference type="Pfam" id="PF00480">
    <property type="entry name" value="ROK"/>
    <property type="match status" value="1"/>
</dbReference>
<evidence type="ECO:0000256" key="4">
    <source>
        <dbReference type="ARBA" id="ARBA00022723"/>
    </source>
</evidence>
<keyword evidence="4" id="KW-0479">Metal-binding</keyword>
<dbReference type="CDD" id="cd24067">
    <property type="entry name" value="ASKHA_NBD_ROK_BsFRK-like"/>
    <property type="match status" value="1"/>
</dbReference>
<dbReference type="RefSeq" id="WP_006703928.1">
    <property type="nucleotide sequence ID" value="NZ_KI391971.1"/>
</dbReference>
<dbReference type="AlphaFoldDB" id="D0BNW7"/>
<dbReference type="OrthoDB" id="9783435at2"/>
<dbReference type="eggNOG" id="COG1940">
    <property type="taxonomic scope" value="Bacteria"/>
</dbReference>
<dbReference type="FunFam" id="3.30.420.40:FF:000153">
    <property type="entry name" value="Putative fructokinase"/>
    <property type="match status" value="1"/>
</dbReference>
<comment type="catalytic activity">
    <reaction evidence="12">
        <text>D-fructose + ATP = D-fructose 6-phosphate + ADP + H(+)</text>
        <dbReference type="Rhea" id="RHEA:16125"/>
        <dbReference type="ChEBI" id="CHEBI:15378"/>
        <dbReference type="ChEBI" id="CHEBI:30616"/>
        <dbReference type="ChEBI" id="CHEBI:37721"/>
        <dbReference type="ChEBI" id="CHEBI:61527"/>
        <dbReference type="ChEBI" id="CHEBI:456216"/>
        <dbReference type="EC" id="2.7.1.4"/>
    </reaction>
</comment>
<dbReference type="FunFam" id="3.30.420.40:FF:000136">
    <property type="entry name" value="Putative fructokinase"/>
    <property type="match status" value="1"/>
</dbReference>
<protein>
    <recommendedName>
        <fullName evidence="13">Fructokinase</fullName>
        <ecNumber evidence="11">2.7.1.4</ecNumber>
    </recommendedName>
</protein>
<comment type="caution">
    <text evidence="14">The sequence shown here is derived from an EMBL/GenBank/DDBJ whole genome shotgun (WGS) entry which is preliminary data.</text>
</comment>
<comment type="cofactor">
    <cofactor evidence="1">
        <name>Mg(2+)</name>
        <dbReference type="ChEBI" id="CHEBI:18420"/>
    </cofactor>
</comment>
<evidence type="ECO:0000256" key="7">
    <source>
        <dbReference type="ARBA" id="ARBA00022833"/>
    </source>
</evidence>
<evidence type="ECO:0000256" key="11">
    <source>
        <dbReference type="ARBA" id="ARBA00038887"/>
    </source>
</evidence>
<dbReference type="GO" id="GO:0046872">
    <property type="term" value="F:metal ion binding"/>
    <property type="evidence" value="ECO:0007669"/>
    <property type="project" value="UniProtKB-KW"/>
</dbReference>
<keyword evidence="15" id="KW-1185">Reference proteome</keyword>
<keyword evidence="6" id="KW-0418">Kinase</keyword>
<dbReference type="HOGENOM" id="CLU_036604_3_0_9"/>
<evidence type="ECO:0000256" key="10">
    <source>
        <dbReference type="ARBA" id="ARBA00023277"/>
    </source>
</evidence>
<dbReference type="SUPFAM" id="SSF53067">
    <property type="entry name" value="Actin-like ATPase domain"/>
    <property type="match status" value="1"/>
</dbReference>
<dbReference type="GO" id="GO:0005524">
    <property type="term" value="F:ATP binding"/>
    <property type="evidence" value="ECO:0007669"/>
    <property type="project" value="UniProtKB-KW"/>
</dbReference>
<dbReference type="InterPro" id="IPR051804">
    <property type="entry name" value="Carb_Metab_Reg_Kinase/Isom"/>
</dbReference>
<dbReference type="PANTHER" id="PTHR42742">
    <property type="entry name" value="TRANSCRIPTIONAL REPRESSOR MPRA"/>
    <property type="match status" value="1"/>
</dbReference>
<dbReference type="InterPro" id="IPR043129">
    <property type="entry name" value="ATPase_NBD"/>
</dbReference>
<evidence type="ECO:0000256" key="2">
    <source>
        <dbReference type="ARBA" id="ARBA00006479"/>
    </source>
</evidence>
<keyword evidence="5" id="KW-0547">Nucleotide-binding</keyword>
<dbReference type="PANTHER" id="PTHR42742:SF3">
    <property type="entry name" value="FRUCTOKINASE"/>
    <property type="match status" value="1"/>
</dbReference>
<evidence type="ECO:0000313" key="14">
    <source>
        <dbReference type="EMBL" id="EEW92352.1"/>
    </source>
</evidence>
<gene>
    <name evidence="14" type="ORF">HMPREF0446_01652</name>
</gene>
<keyword evidence="9" id="KW-0460">Magnesium</keyword>
<evidence type="ECO:0000256" key="13">
    <source>
        <dbReference type="ARBA" id="ARBA00074653"/>
    </source>
</evidence>
<accession>D0BNW7</accession>
<evidence type="ECO:0000256" key="12">
    <source>
        <dbReference type="ARBA" id="ARBA00048451"/>
    </source>
</evidence>
<evidence type="ECO:0000256" key="5">
    <source>
        <dbReference type="ARBA" id="ARBA00022741"/>
    </source>
</evidence>
<organism evidence="14 15">
    <name type="scientific">Granulicatella elegans ATCC 700633</name>
    <dbReference type="NCBI Taxonomy" id="626369"/>
    <lineage>
        <taxon>Bacteria</taxon>
        <taxon>Bacillati</taxon>
        <taxon>Bacillota</taxon>
        <taxon>Bacilli</taxon>
        <taxon>Lactobacillales</taxon>
        <taxon>Carnobacteriaceae</taxon>
        <taxon>Granulicatella</taxon>
    </lineage>
</organism>
<dbReference type="EC" id="2.7.1.4" evidence="11"/>
<reference evidence="14" key="2">
    <citation type="submission" date="2011-10" db="EMBL/GenBank/DDBJ databases">
        <title>The Genome Sequence of Granulicatella elegans ATCC 700633.</title>
        <authorList>
            <consortium name="The Broad Institute Genome Sequencing Platform"/>
            <consortium name="The Broad Institute Genome Sequencing Center for Infectious Disease"/>
            <person name="Earl A."/>
            <person name="Ward D."/>
            <person name="Feldgarden M."/>
            <person name="Gevers D."/>
            <person name="Sibley C.D."/>
            <person name="Field T.R."/>
            <person name="Grinwis M."/>
            <person name="Eshaghurshan C.S."/>
            <person name="Surette M.G."/>
            <person name="Young S.K."/>
            <person name="Zeng Q."/>
            <person name="Gargeya S."/>
            <person name="Fitzgerald M."/>
            <person name="Haas B."/>
            <person name="Abouelleil A."/>
            <person name="Alvarado L."/>
            <person name="Arachchi H.M."/>
            <person name="Berlin A."/>
            <person name="Brown A."/>
            <person name="Chapman S.B."/>
            <person name="Chen Z."/>
            <person name="Dunbar C."/>
            <person name="Freedman E."/>
            <person name="Gearin G."/>
            <person name="Goldberg J."/>
            <person name="Griggs A."/>
            <person name="Gujja S."/>
            <person name="Heiman D."/>
            <person name="Howarth C."/>
            <person name="Larson L."/>
            <person name="Lui A."/>
            <person name="MacDonald P.J.P."/>
            <person name="Montmayeur A."/>
            <person name="Murphy C."/>
            <person name="Neiman D."/>
            <person name="Pearson M."/>
            <person name="Priest M."/>
            <person name="Roberts A."/>
            <person name="Saif S."/>
            <person name="Shea T."/>
            <person name="Shenoy N."/>
            <person name="Sisk P."/>
            <person name="Stolte C."/>
            <person name="Sykes S."/>
            <person name="Wortman J."/>
            <person name="Nusbaum C."/>
            <person name="Birren B."/>
        </authorList>
    </citation>
    <scope>NUCLEOTIDE SEQUENCE [LARGE SCALE GENOMIC DNA]</scope>
    <source>
        <strain evidence="14">ATCC 700633</strain>
    </source>
</reference>
<keyword evidence="7" id="KW-0862">Zinc</keyword>